<dbReference type="EMBL" id="JACRIW010000049">
    <property type="protein sequence ID" value="MBI5169367.1"/>
    <property type="molecule type" value="Genomic_DNA"/>
</dbReference>
<evidence type="ECO:0000313" key="4">
    <source>
        <dbReference type="Proteomes" id="UP000696931"/>
    </source>
</evidence>
<dbReference type="AlphaFoldDB" id="A0A933SBB1"/>
<comment type="caution">
    <text evidence="3">The sequence shown here is derived from an EMBL/GenBank/DDBJ whole genome shotgun (WGS) entry which is preliminary data.</text>
</comment>
<proteinExistence type="predicted"/>
<feature type="region of interest" description="Disordered" evidence="1">
    <location>
        <begin position="60"/>
        <end position="79"/>
    </location>
</feature>
<evidence type="ECO:0000256" key="2">
    <source>
        <dbReference type="SAM" id="SignalP"/>
    </source>
</evidence>
<protein>
    <recommendedName>
        <fullName evidence="5">Tetratricopeptide repeat protein</fullName>
    </recommendedName>
</protein>
<dbReference type="InterPro" id="IPR011990">
    <property type="entry name" value="TPR-like_helical_dom_sf"/>
</dbReference>
<gene>
    <name evidence="3" type="ORF">HZA61_07765</name>
</gene>
<dbReference type="Gene3D" id="1.25.40.10">
    <property type="entry name" value="Tetratricopeptide repeat domain"/>
    <property type="match status" value="2"/>
</dbReference>
<evidence type="ECO:0008006" key="5">
    <source>
        <dbReference type="Google" id="ProtNLM"/>
    </source>
</evidence>
<name>A0A933SBB1_UNCEI</name>
<feature type="chain" id="PRO_5037943328" description="Tetratricopeptide repeat protein" evidence="2">
    <location>
        <begin position="33"/>
        <end position="570"/>
    </location>
</feature>
<organism evidence="3 4">
    <name type="scientific">Eiseniibacteriota bacterium</name>
    <dbReference type="NCBI Taxonomy" id="2212470"/>
    <lineage>
        <taxon>Bacteria</taxon>
        <taxon>Candidatus Eiseniibacteriota</taxon>
    </lineage>
</organism>
<sequence length="570" mass="61182">MILPRAARRAAVTVLTLACVAAWPAARAAAQAAPPPAPPSVPDPGRAARFAREAFTLAGTPSNEAPRFSRPAPPLTPAQSERLRRAFDLRLQGLPDRARDTLGVLLREVPHHPLAVTELARVHVARGDWAAVVALGRDERLRGRDSLLVARELSSALERQGRPREAAQVVAEAWAASEREGTWAPQRLLQLAPADARGIGEVLRAASAARPARPELSFTYATLLARSGQPAEAARVLAAADRPVMRPAVRQRWADDALTQFATPDSVAAIEALVSLAADARFERVLRLNAARQAFGTATAHGTREGVAPRLATALADVPPSLWGGDFLVGVARTLRESGRAADARALLERDPAAALHVPELTLERLLAQLRDGPPAAVLPALDSLARRFPRATFMLAEAEFFAGAFDSALVHYDVVARDPASADALTALERWYRVDDGKSEPALLVVAQQAYARWKGDDSRARVLADSLFRALPRTSPLYAASALAASDARAAQKDLAGALAAALVVADSLAADRLAPLARQRAGELLLQKGDSRGALAQFEECLARYPRAWNAPEVRRRVERLRKDTRL</sequence>
<reference evidence="3" key="1">
    <citation type="submission" date="2020-07" db="EMBL/GenBank/DDBJ databases">
        <title>Huge and variable diversity of episymbiotic CPR bacteria and DPANN archaea in groundwater ecosystems.</title>
        <authorList>
            <person name="He C.Y."/>
            <person name="Keren R."/>
            <person name="Whittaker M."/>
            <person name="Farag I.F."/>
            <person name="Doudna J."/>
            <person name="Cate J.H.D."/>
            <person name="Banfield J.F."/>
        </authorList>
    </citation>
    <scope>NUCLEOTIDE SEQUENCE</scope>
    <source>
        <strain evidence="3">NC_groundwater_1813_Pr3_B-0.1um_71_17</strain>
    </source>
</reference>
<accession>A0A933SBB1</accession>
<evidence type="ECO:0000313" key="3">
    <source>
        <dbReference type="EMBL" id="MBI5169367.1"/>
    </source>
</evidence>
<feature type="signal peptide" evidence="2">
    <location>
        <begin position="1"/>
        <end position="32"/>
    </location>
</feature>
<dbReference type="Proteomes" id="UP000696931">
    <property type="component" value="Unassembled WGS sequence"/>
</dbReference>
<keyword evidence="2" id="KW-0732">Signal</keyword>
<evidence type="ECO:0000256" key="1">
    <source>
        <dbReference type="SAM" id="MobiDB-lite"/>
    </source>
</evidence>